<evidence type="ECO:0000256" key="3">
    <source>
        <dbReference type="ARBA" id="ARBA00023125"/>
    </source>
</evidence>
<evidence type="ECO:0000256" key="5">
    <source>
        <dbReference type="PROSITE-ProRule" id="PRU00335"/>
    </source>
</evidence>
<keyword evidence="1" id="KW-0678">Repressor</keyword>
<dbReference type="Pfam" id="PF00440">
    <property type="entry name" value="TetR_N"/>
    <property type="match status" value="1"/>
</dbReference>
<evidence type="ECO:0000256" key="4">
    <source>
        <dbReference type="ARBA" id="ARBA00023163"/>
    </source>
</evidence>
<sequence length="194" mass="21687">MDSITDAAERLLQTTGSFTMPKLAKSLGVTASSLYNHISGREEIIELMRGRLLAQFPIEETTPGDWQDLVLSMLRLMRRAYCSVPALGPLLFTQTITHPAVISMYDRMATQFSEAGFADEELIPLISMLDSFAFGAALDHDAPHDVWEFPVAHDAEPSPLQRAIADNDPATRAERSFEYGCRLLIDGMRLQRER</sequence>
<dbReference type="InterPro" id="IPR036271">
    <property type="entry name" value="Tet_transcr_reg_TetR-rel_C_sf"/>
</dbReference>
<dbReference type="SUPFAM" id="SSF48498">
    <property type="entry name" value="Tetracyclin repressor-like, C-terminal domain"/>
    <property type="match status" value="1"/>
</dbReference>
<reference evidence="7 8" key="1">
    <citation type="submission" date="2020-07" db="EMBL/GenBank/DDBJ databases">
        <title>Sequencing the genomes of 1000 actinobacteria strains.</title>
        <authorList>
            <person name="Klenk H.-P."/>
        </authorList>
    </citation>
    <scope>NUCLEOTIDE SEQUENCE [LARGE SCALE GENOMIC DNA]</scope>
    <source>
        <strain evidence="7 8">LI1</strain>
    </source>
</reference>
<organism evidence="7 8">
    <name type="scientific">Glaciibacter psychrotolerans</name>
    <dbReference type="NCBI Taxonomy" id="670054"/>
    <lineage>
        <taxon>Bacteria</taxon>
        <taxon>Bacillati</taxon>
        <taxon>Actinomycetota</taxon>
        <taxon>Actinomycetes</taxon>
        <taxon>Micrococcales</taxon>
        <taxon>Microbacteriaceae</taxon>
        <taxon>Glaciibacter</taxon>
    </lineage>
</organism>
<dbReference type="InterPro" id="IPR001647">
    <property type="entry name" value="HTH_TetR"/>
</dbReference>
<dbReference type="SUPFAM" id="SSF46689">
    <property type="entry name" value="Homeodomain-like"/>
    <property type="match status" value="1"/>
</dbReference>
<dbReference type="RefSeq" id="WP_179578612.1">
    <property type="nucleotide sequence ID" value="NZ_JACCFM010000001.1"/>
</dbReference>
<dbReference type="PROSITE" id="PS50977">
    <property type="entry name" value="HTH_TETR_2"/>
    <property type="match status" value="1"/>
</dbReference>
<dbReference type="GO" id="GO:0046677">
    <property type="term" value="P:response to antibiotic"/>
    <property type="evidence" value="ECO:0007669"/>
    <property type="project" value="InterPro"/>
</dbReference>
<keyword evidence="4" id="KW-0804">Transcription</keyword>
<dbReference type="Pfam" id="PF02909">
    <property type="entry name" value="TetR_C_1"/>
    <property type="match status" value="1"/>
</dbReference>
<dbReference type="InterPro" id="IPR004111">
    <property type="entry name" value="Repressor_TetR_C"/>
</dbReference>
<proteinExistence type="predicted"/>
<feature type="domain" description="HTH tetR-type" evidence="6">
    <location>
        <begin position="1"/>
        <end position="56"/>
    </location>
</feature>
<comment type="caution">
    <text evidence="7">The sequence shown here is derived from an EMBL/GenBank/DDBJ whole genome shotgun (WGS) entry which is preliminary data.</text>
</comment>
<dbReference type="PRINTS" id="PR00400">
    <property type="entry name" value="TETREPRESSOR"/>
</dbReference>
<keyword evidence="2" id="KW-0805">Transcription regulation</keyword>
<evidence type="ECO:0000313" key="7">
    <source>
        <dbReference type="EMBL" id="NYJ19927.1"/>
    </source>
</evidence>
<dbReference type="Proteomes" id="UP000537260">
    <property type="component" value="Unassembled WGS sequence"/>
</dbReference>
<keyword evidence="3 5" id="KW-0238">DNA-binding</keyword>
<gene>
    <name evidence="7" type="ORF">HNR05_001718</name>
</gene>
<feature type="DNA-binding region" description="H-T-H motif" evidence="5">
    <location>
        <begin position="19"/>
        <end position="38"/>
    </location>
</feature>
<dbReference type="GO" id="GO:0003677">
    <property type="term" value="F:DNA binding"/>
    <property type="evidence" value="ECO:0007669"/>
    <property type="project" value="UniProtKB-UniRule"/>
</dbReference>
<evidence type="ECO:0000256" key="1">
    <source>
        <dbReference type="ARBA" id="ARBA00022491"/>
    </source>
</evidence>
<dbReference type="EMBL" id="JACCFM010000001">
    <property type="protein sequence ID" value="NYJ19927.1"/>
    <property type="molecule type" value="Genomic_DNA"/>
</dbReference>
<keyword evidence="8" id="KW-1185">Reference proteome</keyword>
<dbReference type="InterPro" id="IPR003012">
    <property type="entry name" value="Tet_transcr_reg_TetR"/>
</dbReference>
<evidence type="ECO:0000256" key="2">
    <source>
        <dbReference type="ARBA" id="ARBA00023015"/>
    </source>
</evidence>
<evidence type="ECO:0000259" key="6">
    <source>
        <dbReference type="PROSITE" id="PS50977"/>
    </source>
</evidence>
<evidence type="ECO:0000313" key="8">
    <source>
        <dbReference type="Proteomes" id="UP000537260"/>
    </source>
</evidence>
<dbReference type="InterPro" id="IPR009057">
    <property type="entry name" value="Homeodomain-like_sf"/>
</dbReference>
<name>A0A7Z0J5X3_9MICO</name>
<dbReference type="AlphaFoldDB" id="A0A7Z0J5X3"/>
<dbReference type="GO" id="GO:0045892">
    <property type="term" value="P:negative regulation of DNA-templated transcription"/>
    <property type="evidence" value="ECO:0007669"/>
    <property type="project" value="InterPro"/>
</dbReference>
<dbReference type="Gene3D" id="1.10.357.10">
    <property type="entry name" value="Tetracycline Repressor, domain 2"/>
    <property type="match status" value="1"/>
</dbReference>
<protein>
    <submittedName>
        <fullName evidence="7">AcrR family transcriptional regulator</fullName>
    </submittedName>
</protein>
<accession>A0A7Z0J5X3</accession>